<evidence type="ECO:0000313" key="2">
    <source>
        <dbReference type="Ensembl" id="ENSMALP00000024265.1"/>
    </source>
</evidence>
<accession>A0A3Q3K4V5</accession>
<evidence type="ECO:0000313" key="3">
    <source>
        <dbReference type="Proteomes" id="UP000261600"/>
    </source>
</evidence>
<feature type="chain" id="PRO_5046057056" evidence="1">
    <location>
        <begin position="23"/>
        <end position="206"/>
    </location>
</feature>
<feature type="signal peptide" evidence="1">
    <location>
        <begin position="1"/>
        <end position="22"/>
    </location>
</feature>
<sequence length="206" mass="22791">MIHSGKLRLLAKSIVAILLSLGKNNEHHYSQYSWCVMILPLPASSSPRLLVTSLHLTQWFHLRLNPAHLFPTVYSSSSLRGELPDCSMPRLDFPAFLTLVPDYPEIDTLLVTPTCEFASPLLSTCSPETDILPVKLTCDPALPTLLLRSGGTINKGQPHKQPQGGFILALGRSFEWMPPISGHPPVSPMLASALSTPWVCWFFHWG</sequence>
<dbReference type="Ensembl" id="ENSMALT00000024722.1">
    <property type="protein sequence ID" value="ENSMALP00000024265.1"/>
    <property type="gene ID" value="ENSMALG00000016920.1"/>
</dbReference>
<organism evidence="2 3">
    <name type="scientific">Monopterus albus</name>
    <name type="common">Swamp eel</name>
    <dbReference type="NCBI Taxonomy" id="43700"/>
    <lineage>
        <taxon>Eukaryota</taxon>
        <taxon>Metazoa</taxon>
        <taxon>Chordata</taxon>
        <taxon>Craniata</taxon>
        <taxon>Vertebrata</taxon>
        <taxon>Euteleostomi</taxon>
        <taxon>Actinopterygii</taxon>
        <taxon>Neopterygii</taxon>
        <taxon>Teleostei</taxon>
        <taxon>Neoteleostei</taxon>
        <taxon>Acanthomorphata</taxon>
        <taxon>Anabantaria</taxon>
        <taxon>Synbranchiformes</taxon>
        <taxon>Synbranchidae</taxon>
        <taxon>Monopterus</taxon>
    </lineage>
</organism>
<keyword evidence="3" id="KW-1185">Reference proteome</keyword>
<name>A0A3Q3K4V5_MONAL</name>
<evidence type="ECO:0000256" key="1">
    <source>
        <dbReference type="SAM" id="SignalP"/>
    </source>
</evidence>
<dbReference type="AlphaFoldDB" id="A0A3Q3K4V5"/>
<dbReference type="Proteomes" id="UP000261600">
    <property type="component" value="Unplaced"/>
</dbReference>
<reference evidence="2" key="1">
    <citation type="submission" date="2025-08" db="UniProtKB">
        <authorList>
            <consortium name="Ensembl"/>
        </authorList>
    </citation>
    <scope>IDENTIFICATION</scope>
</reference>
<reference evidence="2" key="2">
    <citation type="submission" date="2025-09" db="UniProtKB">
        <authorList>
            <consortium name="Ensembl"/>
        </authorList>
    </citation>
    <scope>IDENTIFICATION</scope>
</reference>
<protein>
    <submittedName>
        <fullName evidence="2">Uncharacterized protein</fullName>
    </submittedName>
</protein>
<proteinExistence type="predicted"/>
<keyword evidence="1" id="KW-0732">Signal</keyword>